<dbReference type="Pfam" id="PF12796">
    <property type="entry name" value="Ank_2"/>
    <property type="match status" value="3"/>
</dbReference>
<dbReference type="PROSITE" id="PS50088">
    <property type="entry name" value="ANK_REPEAT"/>
    <property type="match status" value="5"/>
</dbReference>
<evidence type="ECO:0000256" key="3">
    <source>
        <dbReference type="PROSITE-ProRule" id="PRU00023"/>
    </source>
</evidence>
<dbReference type="AlphaFoldDB" id="A0A0H5QIA4"/>
<dbReference type="EMBL" id="HACM01000619">
    <property type="protein sequence ID" value="CRZ01061.1"/>
    <property type="molecule type" value="Transcribed_RNA"/>
</dbReference>
<organism evidence="4">
    <name type="scientific">Spongospora subterranea</name>
    <dbReference type="NCBI Taxonomy" id="70186"/>
    <lineage>
        <taxon>Eukaryota</taxon>
        <taxon>Sar</taxon>
        <taxon>Rhizaria</taxon>
        <taxon>Endomyxa</taxon>
        <taxon>Phytomyxea</taxon>
        <taxon>Plasmodiophorida</taxon>
        <taxon>Plasmodiophoridae</taxon>
        <taxon>Spongospora</taxon>
    </lineage>
</organism>
<name>A0A0H5QIA4_9EUKA</name>
<feature type="repeat" description="ANK" evidence="3">
    <location>
        <begin position="112"/>
        <end position="144"/>
    </location>
</feature>
<feature type="repeat" description="ANK" evidence="3">
    <location>
        <begin position="418"/>
        <end position="455"/>
    </location>
</feature>
<feature type="non-terminal residue" evidence="4">
    <location>
        <position position="1"/>
    </location>
</feature>
<keyword evidence="1" id="KW-0677">Repeat</keyword>
<dbReference type="InterPro" id="IPR036770">
    <property type="entry name" value="Ankyrin_rpt-contain_sf"/>
</dbReference>
<dbReference type="InterPro" id="IPR002110">
    <property type="entry name" value="Ankyrin_rpt"/>
</dbReference>
<accession>A0A0H5QIA4</accession>
<sequence length="499" mass="54680">VLKYGAAVAEDDHNVGDASIQTVAQYKLTSIVHFIDAQNRSEKTPIMVATDLKYWDIVLYLLSQDAAPTSSDFAGGTLLHIAAKHGQVSVIDKILSDGRVDKQVAINFKDQLGYTPFLLAMKYQHLAAAIALLKYGADITIKSEVCHEIALHYAVERPWIELATTLIEMAVDPSYINTQDLILRTPLHRTIIKYLVSRGSNIVSMVDILIRNGADQAIRDQNHCTALHYGALSLMVDIVQILAESAKPGDIDAQNANGQSPLHLTIIASTTSSGEGDRAAIVTILLDSDADPSLPDNHGWTSLHYAAKALSVDIAQILVNCPKPVNINAKDCDGRTPLHLAILASALSGHSNQVAMVKFLMNKGADPTLPDNFGRTPLHYTANFHSRRIVWQNGATVEIAEILLDVDDRTDIDAKDVDGRTALHLAMHGFGHEADRDLMVRYLLSKGANRALRDHSRISALGLAQKYGHKKTLAVLRETNGPFYKVFPVLLHMFDDKVF</sequence>
<dbReference type="PRINTS" id="PR01415">
    <property type="entry name" value="ANKYRIN"/>
</dbReference>
<feature type="repeat" description="ANK" evidence="3">
    <location>
        <begin position="257"/>
        <end position="297"/>
    </location>
</feature>
<feature type="repeat" description="ANK" evidence="3">
    <location>
        <begin position="74"/>
        <end position="98"/>
    </location>
</feature>
<dbReference type="Gene3D" id="1.25.40.20">
    <property type="entry name" value="Ankyrin repeat-containing domain"/>
    <property type="match status" value="3"/>
</dbReference>
<protein>
    <submittedName>
        <fullName evidence="4">Uncharacterized protein</fullName>
    </submittedName>
</protein>
<evidence type="ECO:0000313" key="4">
    <source>
        <dbReference type="EMBL" id="CRZ01061.1"/>
    </source>
</evidence>
<dbReference type="PROSITE" id="PS50297">
    <property type="entry name" value="ANK_REP_REGION"/>
    <property type="match status" value="3"/>
</dbReference>
<evidence type="ECO:0000256" key="1">
    <source>
        <dbReference type="ARBA" id="ARBA00022737"/>
    </source>
</evidence>
<dbReference type="SMART" id="SM00248">
    <property type="entry name" value="ANK"/>
    <property type="match status" value="11"/>
</dbReference>
<proteinExistence type="predicted"/>
<evidence type="ECO:0000256" key="2">
    <source>
        <dbReference type="ARBA" id="ARBA00023043"/>
    </source>
</evidence>
<dbReference type="PANTHER" id="PTHR24198">
    <property type="entry name" value="ANKYRIN REPEAT AND PROTEIN KINASE DOMAIN-CONTAINING PROTEIN"/>
    <property type="match status" value="1"/>
</dbReference>
<reference evidence="4" key="1">
    <citation type="submission" date="2015-04" db="EMBL/GenBank/DDBJ databases">
        <title>The genome sequence of the plant pathogenic Rhizarian Plasmodiophora brassicae reveals insights in its biotrophic life cycle and the origin of chitin synthesis.</title>
        <authorList>
            <person name="Schwelm A."/>
            <person name="Fogelqvist J."/>
            <person name="Knaust A."/>
            <person name="Julke S."/>
            <person name="Lilja T."/>
            <person name="Dhandapani V."/>
            <person name="Bonilla-Rosso G."/>
            <person name="Karlsson M."/>
            <person name="Shevchenko A."/>
            <person name="Choi S.R."/>
            <person name="Kim H.G."/>
            <person name="Park J.Y."/>
            <person name="Lim Y.P."/>
            <person name="Ludwig-Muller J."/>
            <person name="Dixelius C."/>
        </authorList>
    </citation>
    <scope>NUCLEOTIDE SEQUENCE</scope>
    <source>
        <tissue evidence="4">Potato root galls</tissue>
    </source>
</reference>
<feature type="repeat" description="ANK" evidence="3">
    <location>
        <begin position="333"/>
        <end position="372"/>
    </location>
</feature>
<dbReference type="SUPFAM" id="SSF48403">
    <property type="entry name" value="Ankyrin repeat"/>
    <property type="match status" value="2"/>
</dbReference>
<dbReference type="PANTHER" id="PTHR24198:SF165">
    <property type="entry name" value="ANKYRIN REPEAT-CONTAINING PROTEIN-RELATED"/>
    <property type="match status" value="1"/>
</dbReference>
<keyword evidence="2 3" id="KW-0040">ANK repeat</keyword>